<dbReference type="Gene3D" id="1.10.510.10">
    <property type="entry name" value="Transferase(Phosphotransferase) domain 1"/>
    <property type="match status" value="1"/>
</dbReference>
<keyword evidence="20" id="KW-0325">Glycoprotein</keyword>
<dbReference type="FunFam" id="3.80.10.10:FF:000383">
    <property type="entry name" value="Leucine-rich repeat receptor protein kinase EMS1"/>
    <property type="match status" value="1"/>
</dbReference>
<comment type="similarity">
    <text evidence="3">Belongs to the protein kinase superfamily. Ser/Thr protein kinase family.</text>
</comment>
<evidence type="ECO:0000256" key="7">
    <source>
        <dbReference type="ARBA" id="ARBA00022527"/>
    </source>
</evidence>
<dbReference type="SUPFAM" id="SSF56112">
    <property type="entry name" value="Protein kinase-like (PK-like)"/>
    <property type="match status" value="1"/>
</dbReference>
<evidence type="ECO:0000259" key="25">
    <source>
        <dbReference type="PROSITE" id="PS50011"/>
    </source>
</evidence>
<evidence type="ECO:0000256" key="14">
    <source>
        <dbReference type="ARBA" id="ARBA00022741"/>
    </source>
</evidence>
<evidence type="ECO:0000256" key="17">
    <source>
        <dbReference type="ARBA" id="ARBA00022989"/>
    </source>
</evidence>
<dbReference type="GO" id="GO:0004674">
    <property type="term" value="F:protein serine/threonine kinase activity"/>
    <property type="evidence" value="ECO:0007669"/>
    <property type="project" value="UniProtKB-KW"/>
</dbReference>
<evidence type="ECO:0000256" key="18">
    <source>
        <dbReference type="ARBA" id="ARBA00023136"/>
    </source>
</evidence>
<keyword evidence="7" id="KW-0723">Serine/threonine-protein kinase</keyword>
<protein>
    <recommendedName>
        <fullName evidence="5">non-specific serine/threonine protein kinase</fullName>
        <ecNumber evidence="5">2.7.11.1</ecNumber>
    </recommendedName>
</protein>
<evidence type="ECO:0000313" key="26">
    <source>
        <dbReference type="EMBL" id="KAL0010932.1"/>
    </source>
</evidence>
<feature type="binding site" evidence="23">
    <location>
        <position position="719"/>
    </location>
    <ligand>
        <name>ATP</name>
        <dbReference type="ChEBI" id="CHEBI:30616"/>
    </ligand>
</feature>
<evidence type="ECO:0000256" key="5">
    <source>
        <dbReference type="ARBA" id="ARBA00012513"/>
    </source>
</evidence>
<comment type="caution">
    <text evidence="26">The sequence shown here is derived from an EMBL/GenBank/DDBJ whole genome shotgun (WGS) entry which is preliminary data.</text>
</comment>
<keyword evidence="14 23" id="KW-0547">Nucleotide-binding</keyword>
<dbReference type="PROSITE" id="PS00108">
    <property type="entry name" value="PROTEIN_KINASE_ST"/>
    <property type="match status" value="1"/>
</dbReference>
<keyword evidence="16 23" id="KW-0067">ATP-binding</keyword>
<dbReference type="Gene3D" id="3.80.10.10">
    <property type="entry name" value="Ribonuclease Inhibitor"/>
    <property type="match status" value="3"/>
</dbReference>
<dbReference type="FunFam" id="3.80.10.10:FF:000095">
    <property type="entry name" value="LRR receptor-like serine/threonine-protein kinase GSO1"/>
    <property type="match status" value="1"/>
</dbReference>
<name>A0AAW2DK72_9ROSI</name>
<dbReference type="EC" id="2.7.11.1" evidence="5"/>
<dbReference type="InterPro" id="IPR051716">
    <property type="entry name" value="Plant_RL_S/T_kinase"/>
</dbReference>
<dbReference type="InterPro" id="IPR000719">
    <property type="entry name" value="Prot_kinase_dom"/>
</dbReference>
<dbReference type="InterPro" id="IPR032675">
    <property type="entry name" value="LRR_dom_sf"/>
</dbReference>
<evidence type="ECO:0000256" key="13">
    <source>
        <dbReference type="ARBA" id="ARBA00022737"/>
    </source>
</evidence>
<evidence type="ECO:0000256" key="22">
    <source>
        <dbReference type="ARBA" id="ARBA00048679"/>
    </source>
</evidence>
<feature type="domain" description="Protein kinase" evidence="25">
    <location>
        <begin position="691"/>
        <end position="992"/>
    </location>
</feature>
<dbReference type="InterPro" id="IPR001611">
    <property type="entry name" value="Leu-rich_rpt"/>
</dbReference>
<comment type="catalytic activity">
    <reaction evidence="21">
        <text>L-threonyl-[protein] + ATP = O-phospho-L-threonyl-[protein] + ADP + H(+)</text>
        <dbReference type="Rhea" id="RHEA:46608"/>
        <dbReference type="Rhea" id="RHEA-COMP:11060"/>
        <dbReference type="Rhea" id="RHEA-COMP:11605"/>
        <dbReference type="ChEBI" id="CHEBI:15378"/>
        <dbReference type="ChEBI" id="CHEBI:30013"/>
        <dbReference type="ChEBI" id="CHEBI:30616"/>
        <dbReference type="ChEBI" id="CHEBI:61977"/>
        <dbReference type="ChEBI" id="CHEBI:456216"/>
        <dbReference type="EC" id="2.7.11.1"/>
    </reaction>
</comment>
<keyword evidence="27" id="KW-1185">Reference proteome</keyword>
<dbReference type="Proteomes" id="UP001459277">
    <property type="component" value="Unassembled WGS sequence"/>
</dbReference>
<comment type="catalytic activity">
    <reaction evidence="22">
        <text>L-seryl-[protein] + ATP = O-phospho-L-seryl-[protein] + ADP + H(+)</text>
        <dbReference type="Rhea" id="RHEA:17989"/>
        <dbReference type="Rhea" id="RHEA-COMP:9863"/>
        <dbReference type="Rhea" id="RHEA-COMP:11604"/>
        <dbReference type="ChEBI" id="CHEBI:15378"/>
        <dbReference type="ChEBI" id="CHEBI:29999"/>
        <dbReference type="ChEBI" id="CHEBI:30616"/>
        <dbReference type="ChEBI" id="CHEBI:83421"/>
        <dbReference type="ChEBI" id="CHEBI:456216"/>
        <dbReference type="EC" id="2.7.11.1"/>
    </reaction>
</comment>
<dbReference type="SMART" id="SM00220">
    <property type="entry name" value="S_TKc"/>
    <property type="match status" value="1"/>
</dbReference>
<dbReference type="GO" id="GO:0005524">
    <property type="term" value="F:ATP binding"/>
    <property type="evidence" value="ECO:0007669"/>
    <property type="project" value="UniProtKB-UniRule"/>
</dbReference>
<dbReference type="EMBL" id="JAZDWU010000002">
    <property type="protein sequence ID" value="KAL0010932.1"/>
    <property type="molecule type" value="Genomic_DNA"/>
</dbReference>
<evidence type="ECO:0000256" key="15">
    <source>
        <dbReference type="ARBA" id="ARBA00022777"/>
    </source>
</evidence>
<feature type="transmembrane region" description="Helical" evidence="24">
    <location>
        <begin position="625"/>
        <end position="649"/>
    </location>
</feature>
<dbReference type="Pfam" id="PF13855">
    <property type="entry name" value="LRR_8"/>
    <property type="match status" value="2"/>
</dbReference>
<evidence type="ECO:0000256" key="2">
    <source>
        <dbReference type="ARBA" id="ARBA00004479"/>
    </source>
</evidence>
<dbReference type="PROSITE" id="PS50011">
    <property type="entry name" value="PROTEIN_KINASE_DOM"/>
    <property type="match status" value="1"/>
</dbReference>
<evidence type="ECO:0000256" key="12">
    <source>
        <dbReference type="ARBA" id="ARBA00022729"/>
    </source>
</evidence>
<dbReference type="InterPro" id="IPR013210">
    <property type="entry name" value="LRR_N_plant-typ"/>
</dbReference>
<dbReference type="PROSITE" id="PS00107">
    <property type="entry name" value="PROTEIN_KINASE_ATP"/>
    <property type="match status" value="1"/>
</dbReference>
<keyword evidence="11 24" id="KW-0812">Transmembrane</keyword>
<keyword evidence="9" id="KW-0433">Leucine-rich repeat</keyword>
<evidence type="ECO:0000256" key="23">
    <source>
        <dbReference type="PROSITE-ProRule" id="PRU10141"/>
    </source>
</evidence>
<keyword evidence="10" id="KW-0808">Transferase</keyword>
<dbReference type="Pfam" id="PF08263">
    <property type="entry name" value="LRRNT_2"/>
    <property type="match status" value="1"/>
</dbReference>
<gene>
    <name evidence="26" type="ORF">SO802_006040</name>
</gene>
<evidence type="ECO:0000313" key="27">
    <source>
        <dbReference type="Proteomes" id="UP001459277"/>
    </source>
</evidence>
<evidence type="ECO:0000256" key="8">
    <source>
        <dbReference type="ARBA" id="ARBA00022553"/>
    </source>
</evidence>
<dbReference type="PANTHER" id="PTHR48053">
    <property type="entry name" value="LEUCINE RICH REPEAT FAMILY PROTEIN, EXPRESSED"/>
    <property type="match status" value="1"/>
</dbReference>
<dbReference type="InterPro" id="IPR008271">
    <property type="entry name" value="Ser/Thr_kinase_AS"/>
</dbReference>
<dbReference type="FunFam" id="3.30.200.20:FF:000543">
    <property type="entry name" value="Putative leucine-rich repeat receptor-like serine/threonine-protein kinase"/>
    <property type="match status" value="1"/>
</dbReference>
<evidence type="ECO:0000256" key="20">
    <source>
        <dbReference type="ARBA" id="ARBA00023180"/>
    </source>
</evidence>
<evidence type="ECO:0000256" key="21">
    <source>
        <dbReference type="ARBA" id="ARBA00047899"/>
    </source>
</evidence>
<evidence type="ECO:0000256" key="3">
    <source>
        <dbReference type="ARBA" id="ARBA00008684"/>
    </source>
</evidence>
<sequence>MRIPQKKHYLGFPIISTMIFIKTLIFLLLQHLALTSSYTLLGHHNPTHHSLHTDKAALMAFKKTVIHDPNSALANWDAAVDVCNFTGVTCNKQHHRVAQLSLNKTELVGLLSPILSNLTGLRILVIVGNHLFGKIPPEFCYLRRLHRLHIEGNNLHGSIPDSFALLSKLTRLLLNQNNLSGTLPPSLFSNCTLLHNIDFSNNFLTGEIPIEIGNCQALWNLNLYSNQLTRQLPFSLANASQLYNIDVEYNFLFGELPSKLVGNLPELAFLHLSYNKMVSHDNNTNLDPFFIALGNCTKLLELELAGMGLGGRLPSSIGQLGVQLTYLLLQENQIFGSIPPNLANLSNLLVLNLTYNLLNGRIPAEISQLSSLQQLFLSHNLFTSAIPPVLGQFSSHLGLLDLSHNKFSGEIPAILGNLVRINYLFLNNNLLLGMIPPTLGQCIDLNELDLSYNRLTGSIPPELAGMREIRIFINLSHNHLEGPLPIELSKLANVQEMDLSSNKLTGSIFPQISSCIALRMINFSNNSLDGHLPESLGELKNLESFDVSRNQLSGMIPMSLNKTHSLTHLNLSLNNFEGLIPTGGIFDSVTNMSFLDNHLLCRALSSKIPGIPFCPQKRRWFHSRVFLILFILVIFITAFLTLICCVIGFRRVRVIIHSQKARTVRKPTTPELIHNIPRITYKELSDATSGFDDHRLVGSGSFGRVYRGVLPDGTAIAVKVLHLQSGNSTKSFNRECQVLKRIRHRNLIRIITACSLPDFKALVLPYMANGSLDCRLYLHSDTGLRSGSSDLNLIQRVNICSDIAEGMAYLHHHSPVKVIHCDLKPSNVLLNDDMTALVSDFGIAKLVMTAGGGNGAAAEMGNSTANLLCGSIGYIAPEYGYGSTTSTKGDVYSFGILVLEMVTRKRPTDDMFVGGLSLHRWVKSHYHGRIERVIDPSLVRASRDQSPEVLKMWEVAIGELIELGILCTQDSPSTRPSMLDAADDLDRLKRYLCGDTTATFASSLGISSSTLGDD</sequence>
<dbReference type="PRINTS" id="PR00019">
    <property type="entry name" value="LEURICHRPT"/>
</dbReference>
<dbReference type="PANTHER" id="PTHR48053:SF151">
    <property type="entry name" value="OS02G0216000 PROTEIN"/>
    <property type="match status" value="1"/>
</dbReference>
<dbReference type="InterPro" id="IPR017441">
    <property type="entry name" value="Protein_kinase_ATP_BS"/>
</dbReference>
<dbReference type="FunFam" id="1.10.510.10:FF:000358">
    <property type="entry name" value="Putative leucine-rich repeat receptor-like serine/threonine-protein kinase"/>
    <property type="match status" value="1"/>
</dbReference>
<dbReference type="Pfam" id="PF00069">
    <property type="entry name" value="Pkinase"/>
    <property type="match status" value="1"/>
</dbReference>
<keyword evidence="12" id="KW-0732">Signal</keyword>
<keyword evidence="6" id="KW-1003">Cell membrane</keyword>
<dbReference type="InterPro" id="IPR011009">
    <property type="entry name" value="Kinase-like_dom_sf"/>
</dbReference>
<dbReference type="GO" id="GO:0005886">
    <property type="term" value="C:plasma membrane"/>
    <property type="evidence" value="ECO:0007669"/>
    <property type="project" value="UniProtKB-SubCell"/>
</dbReference>
<comment type="subcellular location">
    <subcellularLocation>
        <location evidence="1">Cell membrane</location>
        <topology evidence="1">Single-pass membrane protein</topology>
    </subcellularLocation>
    <subcellularLocation>
        <location evidence="2">Membrane</location>
        <topology evidence="2">Single-pass type I membrane protein</topology>
    </subcellularLocation>
</comment>
<evidence type="ECO:0000256" key="9">
    <source>
        <dbReference type="ARBA" id="ARBA00022614"/>
    </source>
</evidence>
<evidence type="ECO:0000256" key="10">
    <source>
        <dbReference type="ARBA" id="ARBA00022679"/>
    </source>
</evidence>
<evidence type="ECO:0000256" key="6">
    <source>
        <dbReference type="ARBA" id="ARBA00022475"/>
    </source>
</evidence>
<keyword evidence="15" id="KW-0418">Kinase</keyword>
<organism evidence="26 27">
    <name type="scientific">Lithocarpus litseifolius</name>
    <dbReference type="NCBI Taxonomy" id="425828"/>
    <lineage>
        <taxon>Eukaryota</taxon>
        <taxon>Viridiplantae</taxon>
        <taxon>Streptophyta</taxon>
        <taxon>Embryophyta</taxon>
        <taxon>Tracheophyta</taxon>
        <taxon>Spermatophyta</taxon>
        <taxon>Magnoliopsida</taxon>
        <taxon>eudicotyledons</taxon>
        <taxon>Gunneridae</taxon>
        <taxon>Pentapetalae</taxon>
        <taxon>rosids</taxon>
        <taxon>fabids</taxon>
        <taxon>Fagales</taxon>
        <taxon>Fagaceae</taxon>
        <taxon>Lithocarpus</taxon>
    </lineage>
</organism>
<dbReference type="Pfam" id="PF00560">
    <property type="entry name" value="LRR_1"/>
    <property type="match status" value="6"/>
</dbReference>
<comment type="similarity">
    <text evidence="4">Belongs to the RLP family.</text>
</comment>
<dbReference type="Gene3D" id="3.30.200.20">
    <property type="entry name" value="Phosphorylase Kinase, domain 1"/>
    <property type="match status" value="1"/>
</dbReference>
<evidence type="ECO:0000256" key="16">
    <source>
        <dbReference type="ARBA" id="ARBA00022840"/>
    </source>
</evidence>
<keyword evidence="18 24" id="KW-0472">Membrane</keyword>
<evidence type="ECO:0000256" key="19">
    <source>
        <dbReference type="ARBA" id="ARBA00023170"/>
    </source>
</evidence>
<keyword evidence="13" id="KW-0677">Repeat</keyword>
<dbReference type="FunFam" id="3.80.10.10:FF:000275">
    <property type="entry name" value="Leucine-rich repeat receptor-like protein kinase"/>
    <property type="match status" value="1"/>
</dbReference>
<evidence type="ECO:0000256" key="4">
    <source>
        <dbReference type="ARBA" id="ARBA00009592"/>
    </source>
</evidence>
<dbReference type="SMART" id="SM00369">
    <property type="entry name" value="LRR_TYP"/>
    <property type="match status" value="8"/>
</dbReference>
<evidence type="ECO:0000256" key="1">
    <source>
        <dbReference type="ARBA" id="ARBA00004162"/>
    </source>
</evidence>
<dbReference type="CDD" id="cd14066">
    <property type="entry name" value="STKc_IRAK"/>
    <property type="match status" value="1"/>
</dbReference>
<dbReference type="InterPro" id="IPR003591">
    <property type="entry name" value="Leu-rich_rpt_typical-subtyp"/>
</dbReference>
<keyword evidence="8" id="KW-0597">Phosphoprotein</keyword>
<proteinExistence type="inferred from homology"/>
<reference evidence="26 27" key="1">
    <citation type="submission" date="2024-01" db="EMBL/GenBank/DDBJ databases">
        <title>A telomere-to-telomere, gap-free genome of sweet tea (Lithocarpus litseifolius).</title>
        <authorList>
            <person name="Zhou J."/>
        </authorList>
    </citation>
    <scope>NUCLEOTIDE SEQUENCE [LARGE SCALE GENOMIC DNA]</scope>
    <source>
        <strain evidence="26">Zhou-2022a</strain>
        <tissue evidence="26">Leaf</tissue>
    </source>
</reference>
<dbReference type="AlphaFoldDB" id="A0AAW2DK72"/>
<evidence type="ECO:0000256" key="11">
    <source>
        <dbReference type="ARBA" id="ARBA00022692"/>
    </source>
</evidence>
<keyword evidence="19" id="KW-0675">Receptor</keyword>
<keyword evidence="17 24" id="KW-1133">Transmembrane helix</keyword>
<dbReference type="SUPFAM" id="SSF52058">
    <property type="entry name" value="L domain-like"/>
    <property type="match status" value="2"/>
</dbReference>
<evidence type="ECO:0000256" key="24">
    <source>
        <dbReference type="SAM" id="Phobius"/>
    </source>
</evidence>
<accession>A0AAW2DK72</accession>
<feature type="transmembrane region" description="Helical" evidence="24">
    <location>
        <begin position="9"/>
        <end position="29"/>
    </location>
</feature>